<proteinExistence type="predicted"/>
<gene>
    <name evidence="3" type="ORF">LODBEIA_P15070</name>
</gene>
<feature type="compositionally biased region" description="Basic residues" evidence="2">
    <location>
        <begin position="158"/>
        <end position="169"/>
    </location>
</feature>
<protein>
    <recommendedName>
        <fullName evidence="5">Transcription activator GCR1-like domain-containing protein</fullName>
    </recommendedName>
</protein>
<organism evidence="3 4">
    <name type="scientific">Lodderomyces beijingensis</name>
    <dbReference type="NCBI Taxonomy" id="1775926"/>
    <lineage>
        <taxon>Eukaryota</taxon>
        <taxon>Fungi</taxon>
        <taxon>Dikarya</taxon>
        <taxon>Ascomycota</taxon>
        <taxon>Saccharomycotina</taxon>
        <taxon>Pichiomycetes</taxon>
        <taxon>Debaryomycetaceae</taxon>
        <taxon>Candida/Lodderomyces clade</taxon>
        <taxon>Lodderomyces</taxon>
    </lineage>
</organism>
<evidence type="ECO:0008006" key="5">
    <source>
        <dbReference type="Google" id="ProtNLM"/>
    </source>
</evidence>
<name>A0ABP0ZGI6_9ASCO</name>
<keyword evidence="4" id="KW-1185">Reference proteome</keyword>
<dbReference type="Proteomes" id="UP001497383">
    <property type="component" value="Chromosome 2"/>
</dbReference>
<keyword evidence="1" id="KW-0175">Coiled coil</keyword>
<dbReference type="RefSeq" id="XP_066828445.1">
    <property type="nucleotide sequence ID" value="XM_066971403.1"/>
</dbReference>
<evidence type="ECO:0000256" key="2">
    <source>
        <dbReference type="SAM" id="MobiDB-lite"/>
    </source>
</evidence>
<feature type="region of interest" description="Disordered" evidence="2">
    <location>
        <begin position="140"/>
        <end position="169"/>
    </location>
</feature>
<reference evidence="3 4" key="1">
    <citation type="submission" date="2024-03" db="EMBL/GenBank/DDBJ databases">
        <authorList>
            <person name="Brejova B."/>
        </authorList>
    </citation>
    <scope>NUCLEOTIDE SEQUENCE [LARGE SCALE GENOMIC DNA]</scope>
    <source>
        <strain evidence="3 4">CBS 14171</strain>
    </source>
</reference>
<dbReference type="EMBL" id="OZ022406">
    <property type="protein sequence ID" value="CAK9437058.1"/>
    <property type="molecule type" value="Genomic_DNA"/>
</dbReference>
<evidence type="ECO:0000256" key="1">
    <source>
        <dbReference type="SAM" id="Coils"/>
    </source>
</evidence>
<feature type="region of interest" description="Disordered" evidence="2">
    <location>
        <begin position="229"/>
        <end position="248"/>
    </location>
</feature>
<sequence length="430" mass="49312">MDELRPETLRSITALLNQDLDYLLGQKQRVEIENLKSELRVAQEALAFKNELLKRQDEEIQRLRRHLEQSTTPLSLPLPLPLSSSPSKPSLAIHTVDEVKDARKARSVIDEIHFAPTQYSDTEEEGASIFCVSSPVKAEDPGESGFAKPRRWPTNASPKRKLSPTRVKLSPKNKKIPRLAGVEPNLCTVKLEELGELESALLSKSRELRERDKVKNIKNEFFDEVEVIGDSQEKDGKGSPVLGSGSSPSLPRLAPISISIPGHLSTIIQRRQYLNEVYAEKFKCDPDFKINLTEHPIKLIGWDFTDFVKNANYKPGELTQLIQRNNIMSEKKFNDYKNFYKVGENVSFEDKVSQIFDKFESPPGLMKSDFPDTQELQERRNIIKERQARRIERRIESCVVVEDGKQIGEHVFNLEILNKYVVSNRWYKEQ</sequence>
<evidence type="ECO:0000313" key="4">
    <source>
        <dbReference type="Proteomes" id="UP001497383"/>
    </source>
</evidence>
<evidence type="ECO:0000313" key="3">
    <source>
        <dbReference type="EMBL" id="CAK9437058.1"/>
    </source>
</evidence>
<accession>A0ABP0ZGI6</accession>
<feature type="coiled-coil region" evidence="1">
    <location>
        <begin position="25"/>
        <end position="66"/>
    </location>
</feature>
<feature type="compositionally biased region" description="Low complexity" evidence="2">
    <location>
        <begin position="238"/>
        <end position="248"/>
    </location>
</feature>
<dbReference type="GeneID" id="92206703"/>